<dbReference type="GO" id="GO:0003723">
    <property type="term" value="F:RNA binding"/>
    <property type="evidence" value="ECO:0007669"/>
    <property type="project" value="UniProtKB-UniRule"/>
</dbReference>
<dbReference type="EMBL" id="JAOPGA020001506">
    <property type="protein sequence ID" value="KAL0489011.1"/>
    <property type="molecule type" value="Genomic_DNA"/>
</dbReference>
<dbReference type="Proteomes" id="UP001431209">
    <property type="component" value="Unassembled WGS sequence"/>
</dbReference>
<evidence type="ECO:0000256" key="1">
    <source>
        <dbReference type="PROSITE-ProRule" id="PRU00176"/>
    </source>
</evidence>
<dbReference type="SUPFAM" id="SSF54928">
    <property type="entry name" value="RNA-binding domain, RBD"/>
    <property type="match status" value="1"/>
</dbReference>
<dbReference type="AlphaFoldDB" id="A0AAW2ZGU0"/>
<dbReference type="InterPro" id="IPR000504">
    <property type="entry name" value="RRM_dom"/>
</dbReference>
<dbReference type="InterPro" id="IPR012677">
    <property type="entry name" value="Nucleotide-bd_a/b_plait_sf"/>
</dbReference>
<sequence>MLLGWPIRNKRTSLNMNEIELRHKIAVKKDKIDKDTRTVFITGVPKNSTRDELMSFFSEQGAIQQLSYHTDTNFVKILFESKQSAEHIRDKKIEYTPGSLLTIRTKTERREQKKQIERPSNSTQPIKRIVYQEEFIFPDSNDQCVYKVDELEKRLDHRFYTDPKRLTTVGMKTKQSNKEFEEERSYYKSEAFRDNVFGHPEPTMYAELPPDFLITCTHSQQVINEWISENIFNKNCTAVGIDTEGDFIRYNHVDIIGEVKKKLVPELITISNKRSFSPDPNQLLPN</sequence>
<name>A0AAW2ZGU0_9EUKA</name>
<dbReference type="Pfam" id="PF00076">
    <property type="entry name" value="RRM_1"/>
    <property type="match status" value="1"/>
</dbReference>
<evidence type="ECO:0000313" key="3">
    <source>
        <dbReference type="EMBL" id="KAL0489011.1"/>
    </source>
</evidence>
<gene>
    <name evidence="3" type="ORF">AKO1_009073</name>
</gene>
<dbReference type="Gene3D" id="3.30.70.330">
    <property type="match status" value="1"/>
</dbReference>
<proteinExistence type="predicted"/>
<accession>A0AAW2ZGU0</accession>
<dbReference type="PROSITE" id="PS50102">
    <property type="entry name" value="RRM"/>
    <property type="match status" value="1"/>
</dbReference>
<reference evidence="3 4" key="1">
    <citation type="submission" date="2024-03" db="EMBL/GenBank/DDBJ databases">
        <title>The Acrasis kona genome and developmental transcriptomes reveal deep origins of eukaryotic multicellular pathways.</title>
        <authorList>
            <person name="Sheikh S."/>
            <person name="Fu C.-J."/>
            <person name="Brown M.W."/>
            <person name="Baldauf S.L."/>
        </authorList>
    </citation>
    <scope>NUCLEOTIDE SEQUENCE [LARGE SCALE GENOMIC DNA]</scope>
    <source>
        <strain evidence="3 4">ATCC MYA-3509</strain>
    </source>
</reference>
<comment type="caution">
    <text evidence="3">The sequence shown here is derived from an EMBL/GenBank/DDBJ whole genome shotgun (WGS) entry which is preliminary data.</text>
</comment>
<dbReference type="InterPro" id="IPR035979">
    <property type="entry name" value="RBD_domain_sf"/>
</dbReference>
<organism evidence="3 4">
    <name type="scientific">Acrasis kona</name>
    <dbReference type="NCBI Taxonomy" id="1008807"/>
    <lineage>
        <taxon>Eukaryota</taxon>
        <taxon>Discoba</taxon>
        <taxon>Heterolobosea</taxon>
        <taxon>Tetramitia</taxon>
        <taxon>Eutetramitia</taxon>
        <taxon>Acrasidae</taxon>
        <taxon>Acrasis</taxon>
    </lineage>
</organism>
<feature type="domain" description="RRM" evidence="2">
    <location>
        <begin position="37"/>
        <end position="108"/>
    </location>
</feature>
<keyword evidence="4" id="KW-1185">Reference proteome</keyword>
<keyword evidence="1" id="KW-0694">RNA-binding</keyword>
<evidence type="ECO:0000313" key="4">
    <source>
        <dbReference type="Proteomes" id="UP001431209"/>
    </source>
</evidence>
<evidence type="ECO:0000259" key="2">
    <source>
        <dbReference type="PROSITE" id="PS50102"/>
    </source>
</evidence>
<protein>
    <recommendedName>
        <fullName evidence="2">RRM domain-containing protein</fullName>
    </recommendedName>
</protein>